<protein>
    <recommendedName>
        <fullName evidence="3">DUF169 domain-containing protein</fullName>
    </recommendedName>
</protein>
<evidence type="ECO:0000313" key="2">
    <source>
        <dbReference type="Proteomes" id="UP000000663"/>
    </source>
</evidence>
<keyword evidence="2" id="KW-1185">Reference proteome</keyword>
<dbReference type="KEGG" id="rci:RCIX2308"/>
<dbReference type="Pfam" id="PF02596">
    <property type="entry name" value="DUF169"/>
    <property type="match status" value="1"/>
</dbReference>
<dbReference type="InterPro" id="IPR003748">
    <property type="entry name" value="DUF169"/>
</dbReference>
<dbReference type="eggNOG" id="arCOG02290">
    <property type="taxonomic scope" value="Archaea"/>
</dbReference>
<dbReference type="GeneID" id="5142908"/>
<name>Q0W2I4_METAR</name>
<dbReference type="OrthoDB" id="68503at2157"/>
<proteinExistence type="predicted"/>
<accession>Q0W2I4</accession>
<evidence type="ECO:0000313" key="1">
    <source>
        <dbReference type="EMBL" id="CAJ37409.1"/>
    </source>
</evidence>
<dbReference type="AlphaFoldDB" id="Q0W2I4"/>
<dbReference type="RefSeq" id="WP_012035172.1">
    <property type="nucleotide sequence ID" value="NC_009464.1"/>
</dbReference>
<sequence>MQSDFSISHVDAKLVQAGRLHLRPVYTFAADTLPAGAVQVSAVVTEGHKCLAKALLIQAIHPEVPPVYLGGDAMKGCCFGASAWLGFMKMPPMMKAMYASVPKGDGKHNAHYLKATPDLCEAGLKSLGRLIPAGKYLVMGTCDERTESLARPVSALCFGTAEQIRNLCGLVHFSRADLFNPVIAAWGAHCATFISYPAGLWENVPKDTAFIGPAASYGNDWFPPDLLALSMPYRMAVQLSEDYGQSFAEKCPDKTYPATRDQL</sequence>
<dbReference type="Proteomes" id="UP000000663">
    <property type="component" value="Chromosome"/>
</dbReference>
<organism evidence="1 2">
    <name type="scientific">Methanocella arvoryzae (strain DSM 22066 / NBRC 105507 / MRE50)</name>
    <dbReference type="NCBI Taxonomy" id="351160"/>
    <lineage>
        <taxon>Archaea</taxon>
        <taxon>Methanobacteriati</taxon>
        <taxon>Methanobacteriota</taxon>
        <taxon>Stenosarchaea group</taxon>
        <taxon>Methanomicrobia</taxon>
        <taxon>Methanocellales</taxon>
        <taxon>Methanocellaceae</taxon>
        <taxon>Methanocella</taxon>
    </lineage>
</organism>
<dbReference type="EMBL" id="AM114193">
    <property type="protein sequence ID" value="CAJ37409.1"/>
    <property type="molecule type" value="Genomic_DNA"/>
</dbReference>
<dbReference type="STRING" id="351160.RCIX2308"/>
<reference evidence="1 2" key="1">
    <citation type="journal article" date="2006" name="Science">
        <title>Genome of rice cluster I archaea -- the key methane producers in the rice rhizosphere.</title>
        <authorList>
            <person name="Erkel C."/>
            <person name="Kube M."/>
            <person name="Reinhardt R."/>
            <person name="Liesack W."/>
        </authorList>
    </citation>
    <scope>NUCLEOTIDE SEQUENCE [LARGE SCALE GENOMIC DNA]</scope>
    <source>
        <strain evidence="2">DSM 22066 / NBRC 105507 / MRE50</strain>
    </source>
</reference>
<evidence type="ECO:0008006" key="3">
    <source>
        <dbReference type="Google" id="ProtNLM"/>
    </source>
</evidence>
<gene>
    <name evidence="1" type="ORF">RCIX2308</name>
</gene>